<dbReference type="Proteomes" id="UP000244446">
    <property type="component" value="Unassembled WGS sequence"/>
</dbReference>
<dbReference type="InterPro" id="IPR042095">
    <property type="entry name" value="SUMF_sf"/>
</dbReference>
<sequence length="206" mass="22360">MPDMVGPIGQDAALWVQRHEVTVSEWNTCHDAGGCGLWLVTRPDQDPDTTPATGLSYPDTQEYVAWLNDTTGHAFRLPRVAEWSAMAESVIPDTPDPIFTDPRLSWASAYMLEAELPRALRPSGSFSTTEDGIADLDGSVWEWTDDCYAGSGAPARPDRCPAFWVAGIHMAAMSYLERDPARGGCAVGTPPAHLGMRLVTDNAPRS</sequence>
<proteinExistence type="predicted"/>
<gene>
    <name evidence="2" type="ORF">DC366_07325</name>
</gene>
<feature type="domain" description="Sulfatase-modifying factor enzyme-like" evidence="1">
    <location>
        <begin position="13"/>
        <end position="199"/>
    </location>
</feature>
<name>A0A2T7G8W4_9RHOB</name>
<dbReference type="InterPro" id="IPR005532">
    <property type="entry name" value="SUMF_dom"/>
</dbReference>
<evidence type="ECO:0000313" key="3">
    <source>
        <dbReference type="Proteomes" id="UP000244446"/>
    </source>
</evidence>
<comment type="caution">
    <text evidence="2">The sequence shown here is derived from an EMBL/GenBank/DDBJ whole genome shotgun (WGS) entry which is preliminary data.</text>
</comment>
<evidence type="ECO:0000259" key="1">
    <source>
        <dbReference type="Pfam" id="PF03781"/>
    </source>
</evidence>
<protein>
    <submittedName>
        <fullName evidence="2">Nitrate reductase</fullName>
    </submittedName>
</protein>
<dbReference type="Gene3D" id="3.90.1580.10">
    <property type="entry name" value="paralog of FGE (formylglycine-generating enzyme)"/>
    <property type="match status" value="1"/>
</dbReference>
<reference evidence="2 3" key="1">
    <citation type="submission" date="2018-04" db="EMBL/GenBank/DDBJ databases">
        <title>Pelagivirga bohaiensis gen. nov., sp. nov., a bacterium isolated from the Bohai Sea.</title>
        <authorList>
            <person name="Ji X."/>
        </authorList>
    </citation>
    <scope>NUCLEOTIDE SEQUENCE [LARGE SCALE GENOMIC DNA]</scope>
    <source>
        <strain evidence="2 3">BH-SD19</strain>
    </source>
</reference>
<dbReference type="Pfam" id="PF03781">
    <property type="entry name" value="FGE-sulfatase"/>
    <property type="match status" value="1"/>
</dbReference>
<evidence type="ECO:0000313" key="2">
    <source>
        <dbReference type="EMBL" id="PVA10862.1"/>
    </source>
</evidence>
<dbReference type="OrthoDB" id="9768004at2"/>
<dbReference type="AlphaFoldDB" id="A0A2T7G8W4"/>
<keyword evidence="3" id="KW-1185">Reference proteome</keyword>
<organism evidence="2 3">
    <name type="scientific">Pelagivirga sediminicola</name>
    <dbReference type="NCBI Taxonomy" id="2170575"/>
    <lineage>
        <taxon>Bacteria</taxon>
        <taxon>Pseudomonadati</taxon>
        <taxon>Pseudomonadota</taxon>
        <taxon>Alphaproteobacteria</taxon>
        <taxon>Rhodobacterales</taxon>
        <taxon>Paracoccaceae</taxon>
        <taxon>Pelagivirga</taxon>
    </lineage>
</organism>
<dbReference type="InterPro" id="IPR016187">
    <property type="entry name" value="CTDL_fold"/>
</dbReference>
<accession>A0A2T7G8W4</accession>
<dbReference type="EMBL" id="QCYH01000003">
    <property type="protein sequence ID" value="PVA10862.1"/>
    <property type="molecule type" value="Genomic_DNA"/>
</dbReference>
<dbReference type="SUPFAM" id="SSF56436">
    <property type="entry name" value="C-type lectin-like"/>
    <property type="match status" value="1"/>
</dbReference>